<proteinExistence type="predicted"/>
<feature type="compositionally biased region" description="Basic and acidic residues" evidence="1">
    <location>
        <begin position="591"/>
        <end position="616"/>
    </location>
</feature>
<name>A0ABY8TYW8_TETOB</name>
<feature type="compositionally biased region" description="Pro residues" evidence="1">
    <location>
        <begin position="883"/>
        <end position="905"/>
    </location>
</feature>
<dbReference type="SMART" id="SM00501">
    <property type="entry name" value="BRIGHT"/>
    <property type="match status" value="1"/>
</dbReference>
<feature type="domain" description="ARID" evidence="3">
    <location>
        <begin position="447"/>
        <end position="543"/>
    </location>
</feature>
<feature type="region of interest" description="Disordered" evidence="1">
    <location>
        <begin position="804"/>
        <end position="912"/>
    </location>
</feature>
<evidence type="ECO:0000313" key="4">
    <source>
        <dbReference type="EMBL" id="WIA12648.1"/>
    </source>
</evidence>
<feature type="compositionally biased region" description="Low complexity" evidence="1">
    <location>
        <begin position="277"/>
        <end position="290"/>
    </location>
</feature>
<dbReference type="PANTHER" id="PTHR10688:SF5">
    <property type="entry name" value="PWWP DOMAIN-CONTAINING PROTEIN 1-RELATED"/>
    <property type="match status" value="1"/>
</dbReference>
<dbReference type="SUPFAM" id="SSF46774">
    <property type="entry name" value="ARID-like"/>
    <property type="match status" value="1"/>
</dbReference>
<dbReference type="PROSITE" id="PS51011">
    <property type="entry name" value="ARID"/>
    <property type="match status" value="1"/>
</dbReference>
<dbReference type="InterPro" id="IPR001606">
    <property type="entry name" value="ARID_dom"/>
</dbReference>
<gene>
    <name evidence="4" type="ORF">OEZ85_006299</name>
</gene>
<evidence type="ECO:0000259" key="3">
    <source>
        <dbReference type="PROSITE" id="PS51011"/>
    </source>
</evidence>
<feature type="region of interest" description="Disordered" evidence="1">
    <location>
        <begin position="243"/>
        <end position="262"/>
    </location>
</feature>
<dbReference type="SUPFAM" id="SSF63748">
    <property type="entry name" value="Tudor/PWWP/MBT"/>
    <property type="match status" value="1"/>
</dbReference>
<dbReference type="PANTHER" id="PTHR10688">
    <property type="entry name" value="PWWP DOMAIN-CONTAINING PROTEIN"/>
    <property type="match status" value="1"/>
</dbReference>
<evidence type="ECO:0008006" key="6">
    <source>
        <dbReference type="Google" id="ProtNLM"/>
    </source>
</evidence>
<dbReference type="InterPro" id="IPR036431">
    <property type="entry name" value="ARID_dom_sf"/>
</dbReference>
<sequence length="959" mass="102966">MPSYKAGDLVWVHIGGGYGWWPCQVMEPRHVAEDRRGDVLRLQRPGWVLVHCHGDRTFNWFDPLRDVEPIVSSYEQRSGQKHKSPGVKKFFKLALEEVQELLAARSNKPSVTQHFPVDFTRPETYEHLLREGGSEEPDELQDAAAAAAMQYPEEATAADAQQAGTGMALLAWLQQTAAMPGAACEELQEEPPSAAAAAAMRLLWSYIHNAAVQQHGAGAWAAVKPAAAASGAAKPRKKSGKAAAAAAAAVKPQKQAAGAKRKASATASEAAAAAGKKAKGNSSAAAASGKQQNAPCKQVVDDAEGEAAAALQHMAAEGSKPSKKRKQSAKSAAAAAAAAAADGRADSGLVGSGAPVSADDPQLQDEHLMKYGGPVAGASIRKAAQLLRLAAVSPEPITARLTLGQAKSIALLLRWREAVMARSSCHMKASAAGKIDVAWREYKARVPASEAAFVADLQRWAGERGLEIKLGKVAKHELTLADCYSIFKLVADKGGCKAAVQIRAWAGIARAWNAKVLAQGKNVPTNLRSAYERHLLQYENHISHGCEVIVKTFKGQPASSKQQQQQQQPPAKASCVKQESPEAKQQQQGRVKQEAREAEQQQGRVKQEARQAEQQHEPAGAAAVKQEQRETAKLGQQHSDSDGGGEAGGLTGLEAALAAEAEAAAAGNAANLRKVVLKFRPQFRLPPMLTVLRVAQHYERGLEAGNVRIIHDKAEMHITYTSADQAAAALEGFRGAGARKALRIPESEPPIEVTLLVVKPAAPDWKTRCVLVLTVLHVCFCLSGAEPPIEVALLVMKPAAADWKTRQQQQQRRGEADRPGSSSSWHGRDRERERERDSRHSNPRHLHEQHSSRDREDYRGGGGPEHDRYDDRYDERYGRHHGPPPAHHPPGLPPPHHPHALPPPMHLQQQQQQHVVPGVAEYGLPLHMLPAAAAAAAAAATTTATTTTAAAAARWHAWF</sequence>
<dbReference type="InterPro" id="IPR000313">
    <property type="entry name" value="PWWP_dom"/>
</dbReference>
<feature type="domain" description="PWWP" evidence="2">
    <location>
        <begin position="6"/>
        <end position="73"/>
    </location>
</feature>
<feature type="compositionally biased region" description="Basic and acidic residues" evidence="1">
    <location>
        <begin position="826"/>
        <end position="877"/>
    </location>
</feature>
<feature type="region of interest" description="Disordered" evidence="1">
    <location>
        <begin position="277"/>
        <end position="301"/>
    </location>
</feature>
<organism evidence="4 5">
    <name type="scientific">Tetradesmus obliquus</name>
    <name type="common">Green alga</name>
    <name type="synonym">Acutodesmus obliquus</name>
    <dbReference type="NCBI Taxonomy" id="3088"/>
    <lineage>
        <taxon>Eukaryota</taxon>
        <taxon>Viridiplantae</taxon>
        <taxon>Chlorophyta</taxon>
        <taxon>core chlorophytes</taxon>
        <taxon>Chlorophyceae</taxon>
        <taxon>CS clade</taxon>
        <taxon>Sphaeropleales</taxon>
        <taxon>Scenedesmaceae</taxon>
        <taxon>Tetradesmus</taxon>
    </lineage>
</organism>
<dbReference type="Pfam" id="PF00855">
    <property type="entry name" value="PWWP"/>
    <property type="match status" value="1"/>
</dbReference>
<evidence type="ECO:0000256" key="1">
    <source>
        <dbReference type="SAM" id="MobiDB-lite"/>
    </source>
</evidence>
<dbReference type="Gene3D" id="2.30.30.140">
    <property type="match status" value="1"/>
</dbReference>
<dbReference type="Gene3D" id="1.10.150.60">
    <property type="entry name" value="ARID DNA-binding domain"/>
    <property type="match status" value="1"/>
</dbReference>
<protein>
    <recommendedName>
        <fullName evidence="6">PWWP domain-containing protein</fullName>
    </recommendedName>
</protein>
<dbReference type="CDD" id="cd16100">
    <property type="entry name" value="ARID"/>
    <property type="match status" value="1"/>
</dbReference>
<dbReference type="Pfam" id="PF01388">
    <property type="entry name" value="ARID"/>
    <property type="match status" value="1"/>
</dbReference>
<evidence type="ECO:0000259" key="2">
    <source>
        <dbReference type="PROSITE" id="PS50812"/>
    </source>
</evidence>
<dbReference type="EMBL" id="CP126211">
    <property type="protein sequence ID" value="WIA12648.1"/>
    <property type="molecule type" value="Genomic_DNA"/>
</dbReference>
<feature type="region of interest" description="Disordered" evidence="1">
    <location>
        <begin position="557"/>
        <end position="648"/>
    </location>
</feature>
<dbReference type="Proteomes" id="UP001244341">
    <property type="component" value="Chromosome 4b"/>
</dbReference>
<dbReference type="CDD" id="cd05162">
    <property type="entry name" value="PWWP"/>
    <property type="match status" value="1"/>
</dbReference>
<dbReference type="SMART" id="SM01014">
    <property type="entry name" value="ARID"/>
    <property type="match status" value="1"/>
</dbReference>
<feature type="compositionally biased region" description="Low complexity" evidence="1">
    <location>
        <begin position="557"/>
        <end position="574"/>
    </location>
</feature>
<feature type="region of interest" description="Disordered" evidence="1">
    <location>
        <begin position="311"/>
        <end position="330"/>
    </location>
</feature>
<dbReference type="PROSITE" id="PS50812">
    <property type="entry name" value="PWWP"/>
    <property type="match status" value="1"/>
</dbReference>
<keyword evidence="5" id="KW-1185">Reference proteome</keyword>
<reference evidence="4 5" key="1">
    <citation type="submission" date="2023-05" db="EMBL/GenBank/DDBJ databases">
        <title>A 100% complete, gapless, phased diploid assembly of the Scenedesmus obliquus UTEX 3031 genome.</title>
        <authorList>
            <person name="Biondi T.C."/>
            <person name="Hanschen E.R."/>
            <person name="Kwon T."/>
            <person name="Eng W."/>
            <person name="Kruse C.P.S."/>
            <person name="Koehler S.I."/>
            <person name="Kunde Y."/>
            <person name="Gleasner C.D."/>
            <person name="You Mak K.T."/>
            <person name="Polle J."/>
            <person name="Hovde B.T."/>
            <person name="Starkenburg S.R."/>
        </authorList>
    </citation>
    <scope>NUCLEOTIDE SEQUENCE [LARGE SCALE GENOMIC DNA]</scope>
    <source>
        <strain evidence="4 5">DOE0152z</strain>
    </source>
</reference>
<accession>A0ABY8TYW8</accession>
<dbReference type="InterPro" id="IPR052657">
    <property type="entry name" value="PDP_family_Arabidopsis"/>
</dbReference>
<evidence type="ECO:0000313" key="5">
    <source>
        <dbReference type="Proteomes" id="UP001244341"/>
    </source>
</evidence>